<dbReference type="InterPro" id="IPR000380">
    <property type="entry name" value="Topo_IA"/>
</dbReference>
<dbReference type="PANTHER" id="PTHR11390">
    <property type="entry name" value="PROKARYOTIC DNA TOPOISOMERASE"/>
    <property type="match status" value="1"/>
</dbReference>
<feature type="domain" description="Topo IA-type catalytic" evidence="11">
    <location>
        <begin position="185"/>
        <end position="637"/>
    </location>
</feature>
<comment type="similarity">
    <text evidence="2 8">Belongs to the type IA topoisomerase family.</text>
</comment>
<keyword evidence="5 8" id="KW-0238">DNA-binding</keyword>
<feature type="domain" description="CCHC-type" evidence="10">
    <location>
        <begin position="983"/>
        <end position="997"/>
    </location>
</feature>
<evidence type="ECO:0000256" key="6">
    <source>
        <dbReference type="ARBA" id="ARBA00023235"/>
    </source>
</evidence>
<comment type="caution">
    <text evidence="12">The sequence shown here is derived from an EMBL/GenBank/DDBJ whole genome shotgun (WGS) entry which is preliminary data.</text>
</comment>
<comment type="catalytic activity">
    <reaction evidence="1 8">
        <text>ATP-independent breakage of single-stranded DNA, followed by passage and rejoining.</text>
        <dbReference type="EC" id="5.6.2.1"/>
    </reaction>
</comment>
<dbReference type="Gene3D" id="3.40.50.140">
    <property type="match status" value="1"/>
</dbReference>
<accession>A0ABD3QPQ9</accession>
<dbReference type="InterPro" id="IPR023406">
    <property type="entry name" value="Topo_IA_AS"/>
</dbReference>
<dbReference type="InterPro" id="IPR036875">
    <property type="entry name" value="Znf_CCHC_sf"/>
</dbReference>
<dbReference type="InterPro" id="IPR003601">
    <property type="entry name" value="Topo_IA_2"/>
</dbReference>
<dbReference type="InterPro" id="IPR003602">
    <property type="entry name" value="Topo_IA_DNA-bd_dom"/>
</dbReference>
<evidence type="ECO:0000256" key="2">
    <source>
        <dbReference type="ARBA" id="ARBA00009446"/>
    </source>
</evidence>
<evidence type="ECO:0000313" key="12">
    <source>
        <dbReference type="EMBL" id="KAL3802392.1"/>
    </source>
</evidence>
<dbReference type="SUPFAM" id="SSF56712">
    <property type="entry name" value="Prokaryotic type I DNA topoisomerase"/>
    <property type="match status" value="1"/>
</dbReference>
<evidence type="ECO:0000256" key="8">
    <source>
        <dbReference type="RuleBase" id="RU362092"/>
    </source>
</evidence>
<dbReference type="Proteomes" id="UP001516023">
    <property type="component" value="Unassembled WGS sequence"/>
</dbReference>
<gene>
    <name evidence="12" type="ORF">HJC23_007217</name>
</gene>
<feature type="compositionally biased region" description="Low complexity" evidence="9">
    <location>
        <begin position="949"/>
        <end position="968"/>
    </location>
</feature>
<dbReference type="Gene3D" id="2.70.20.10">
    <property type="entry name" value="Topoisomerase I, domain 3"/>
    <property type="match status" value="1"/>
</dbReference>
<dbReference type="InterPro" id="IPR013825">
    <property type="entry name" value="Topo_IA_cen_sub2"/>
</dbReference>
<proteinExistence type="inferred from homology"/>
<dbReference type="AlphaFoldDB" id="A0ABD3QPQ9"/>
<evidence type="ECO:0000256" key="3">
    <source>
        <dbReference type="ARBA" id="ARBA00012891"/>
    </source>
</evidence>
<sequence>MAPPIVLNVAEKPSVARALAGVFSSIPSARPRNSPSNHPTQVFECENVLFPPLHQQGNGTMCNAREEGHVMITTSVRGHLASQNFPSAYGWTQCPPVALFDDPIDTFYSEDMEPLERMLTTLSKRVGALILWLDCDREGEAISDEVRSVCLKSNPRLAPRIYRAKFSTVLPQEIRRALRSLGRVNENFVRAVQARSEHDLRVGAAFTRFQTLRLQKKFDGFLSKENGGGVISYGPCQFPTLGFVVERWARIETFVAEDFWFLEMTIRLNDDGSVVHATTDGQNNTSNGQGRAIHLNWKRNRLYDRLATLALYDACLDAGEAVVTSLTGRPKNKWRPIPLATVELQKRASRYLRIGSEELMQKAEELYQQGFISYPRTETEKFRPEFDHHGLIQSFQAVSGELGNYASHLLSDNNFQNPRAGQNDDNAHPPITPAKAVDPESIHDPIQRKIYILVVKHYLACCSRDAVGRETELTLKIASEEFVAKGLMILERNWLEIYQPWERWSTGQGELPKARVGSRIVPTSLVMNQGQTSPPEPLAEVDLIALMDKNGIGTDATIAQHITTICERNYAQKDANQRFHPTKLGIALVEGYNSMGYQLNKPDLRRDMERECSRVAAGEKTKEEILGPILAKMLECFKHANAEVHKLDEAVARWFDKLGANRNNEYVLLQANFSVCGVCKGMMVLKQQQSRGSQRQRNSNDGGERKILQCNTCTQAYLLPRYQQQVSPALDPNNQREPLLCPLCQFQVVKVTMDGGNSYHLCPKCFIDPPEEHGGDASTDFPCTKCTNTACSLASGVRGGDVEVFPCPFCSSSRGSGKISLRKNATGSGYRLACSNGGRDGCQYCIWLPKEAAEISVEGAGASSDENISVNNGAQANIHTCHSCSNQNKIVRKLKFIWKPGSVPPMYDRETITCILCDNQLKSDFHINMPSVNRVNPRRTNNAGGGRSRGSNANNRNPSNYSRNSGSRGANGGPSHGGGGNSCFRCGQSGHYANACPTQR</sequence>
<dbReference type="PROSITE" id="PS50158">
    <property type="entry name" value="ZF_CCHC"/>
    <property type="match status" value="1"/>
</dbReference>
<evidence type="ECO:0000256" key="9">
    <source>
        <dbReference type="SAM" id="MobiDB-lite"/>
    </source>
</evidence>
<dbReference type="EC" id="5.6.2.1" evidence="3 8"/>
<dbReference type="Pfam" id="PF01751">
    <property type="entry name" value="Toprim"/>
    <property type="match status" value="1"/>
</dbReference>
<dbReference type="GO" id="GO:0003677">
    <property type="term" value="F:DNA binding"/>
    <property type="evidence" value="ECO:0007669"/>
    <property type="project" value="UniProtKB-KW"/>
</dbReference>
<comment type="function">
    <text evidence="8">Introduces a single-strand break via transesterification at a target site in duplex DNA. Releases the supercoiling and torsional tension of DNA introduced during the DNA replication and transcription by transiently cleaving and rejoining one strand of the DNA duplex. The scissile phosphodiester is attacked by the catalytic tyrosine of the enzyme, resulting in the formation of a DNA-(5'-phosphotyrosyl)-enzyme intermediate and the expulsion of a 3'-OH DNA strand.</text>
</comment>
<dbReference type="PROSITE" id="PS52039">
    <property type="entry name" value="TOPO_IA_2"/>
    <property type="match status" value="1"/>
</dbReference>
<evidence type="ECO:0000256" key="7">
    <source>
        <dbReference type="PROSITE-ProRule" id="PRU00047"/>
    </source>
</evidence>
<dbReference type="FunFam" id="1.10.290.10:FF:000001">
    <property type="entry name" value="DNA topoisomerase"/>
    <property type="match status" value="1"/>
</dbReference>
<keyword evidence="4 8" id="KW-0799">Topoisomerase</keyword>
<dbReference type="SMART" id="SM00437">
    <property type="entry name" value="TOP1Ac"/>
    <property type="match status" value="1"/>
</dbReference>
<dbReference type="InterPro" id="IPR013824">
    <property type="entry name" value="Topo_IA_cen_sub1"/>
</dbReference>
<keyword evidence="13" id="KW-1185">Reference proteome</keyword>
<organism evidence="12 13">
    <name type="scientific">Cyclotella cryptica</name>
    <dbReference type="NCBI Taxonomy" id="29204"/>
    <lineage>
        <taxon>Eukaryota</taxon>
        <taxon>Sar</taxon>
        <taxon>Stramenopiles</taxon>
        <taxon>Ochrophyta</taxon>
        <taxon>Bacillariophyta</taxon>
        <taxon>Coscinodiscophyceae</taxon>
        <taxon>Thalassiosirophycidae</taxon>
        <taxon>Stephanodiscales</taxon>
        <taxon>Stephanodiscaceae</taxon>
        <taxon>Cyclotella</taxon>
    </lineage>
</organism>
<dbReference type="GO" id="GO:0003917">
    <property type="term" value="F:DNA topoisomerase type I (single strand cut, ATP-independent) activity"/>
    <property type="evidence" value="ECO:0007669"/>
    <property type="project" value="UniProtKB-EC"/>
</dbReference>
<dbReference type="Pfam" id="PF00098">
    <property type="entry name" value="zf-CCHC"/>
    <property type="match status" value="1"/>
</dbReference>
<dbReference type="Pfam" id="PF01131">
    <property type="entry name" value="Topoisom_bac"/>
    <property type="match status" value="1"/>
</dbReference>
<keyword evidence="7" id="KW-0479">Metal-binding</keyword>
<evidence type="ECO:0000256" key="1">
    <source>
        <dbReference type="ARBA" id="ARBA00000213"/>
    </source>
</evidence>
<dbReference type="CDD" id="cd00186">
    <property type="entry name" value="TOP1Ac"/>
    <property type="match status" value="1"/>
</dbReference>
<dbReference type="Gene3D" id="1.10.460.10">
    <property type="entry name" value="Topoisomerase I, domain 2"/>
    <property type="match status" value="1"/>
</dbReference>
<keyword evidence="7" id="KW-0863">Zinc-finger</keyword>
<name>A0ABD3QPQ9_9STRA</name>
<evidence type="ECO:0000256" key="4">
    <source>
        <dbReference type="ARBA" id="ARBA00023029"/>
    </source>
</evidence>
<evidence type="ECO:0000259" key="11">
    <source>
        <dbReference type="PROSITE" id="PS52039"/>
    </source>
</evidence>
<evidence type="ECO:0000259" key="10">
    <source>
        <dbReference type="PROSITE" id="PS50158"/>
    </source>
</evidence>
<evidence type="ECO:0000313" key="13">
    <source>
        <dbReference type="Proteomes" id="UP001516023"/>
    </source>
</evidence>
<dbReference type="PRINTS" id="PR00417">
    <property type="entry name" value="PRTPISMRASEI"/>
</dbReference>
<dbReference type="PROSITE" id="PS00396">
    <property type="entry name" value="TOPO_IA_1"/>
    <property type="match status" value="1"/>
</dbReference>
<dbReference type="InterPro" id="IPR013497">
    <property type="entry name" value="Topo_IA_cen"/>
</dbReference>
<feature type="region of interest" description="Disordered" evidence="9">
    <location>
        <begin position="929"/>
        <end position="974"/>
    </location>
</feature>
<evidence type="ECO:0000256" key="5">
    <source>
        <dbReference type="ARBA" id="ARBA00023125"/>
    </source>
</evidence>
<dbReference type="InterPro" id="IPR023405">
    <property type="entry name" value="Topo_IA_core_domain"/>
</dbReference>
<dbReference type="EMBL" id="JABMIG020000020">
    <property type="protein sequence ID" value="KAL3802392.1"/>
    <property type="molecule type" value="Genomic_DNA"/>
</dbReference>
<keyword evidence="6 8" id="KW-0413">Isomerase</keyword>
<reference evidence="12 13" key="1">
    <citation type="journal article" date="2020" name="G3 (Bethesda)">
        <title>Improved Reference Genome for Cyclotella cryptica CCMP332, a Model for Cell Wall Morphogenesis, Salinity Adaptation, and Lipid Production in Diatoms (Bacillariophyta).</title>
        <authorList>
            <person name="Roberts W.R."/>
            <person name="Downey K.M."/>
            <person name="Ruck E.C."/>
            <person name="Traller J.C."/>
            <person name="Alverson A.J."/>
        </authorList>
    </citation>
    <scope>NUCLEOTIDE SEQUENCE [LARGE SCALE GENOMIC DNA]</scope>
    <source>
        <strain evidence="12 13">CCMP332</strain>
    </source>
</reference>
<dbReference type="InterPro" id="IPR001878">
    <property type="entry name" value="Znf_CCHC"/>
</dbReference>
<dbReference type="SUPFAM" id="SSF57756">
    <property type="entry name" value="Retrovirus zinc finger-like domains"/>
    <property type="match status" value="1"/>
</dbReference>
<keyword evidence="7" id="KW-0862">Zinc</keyword>
<dbReference type="Gene3D" id="1.10.290.10">
    <property type="entry name" value="Topoisomerase I, domain 4"/>
    <property type="match status" value="1"/>
</dbReference>
<protein>
    <recommendedName>
        <fullName evidence="3 8">DNA topoisomerase</fullName>
        <ecNumber evidence="3 8">5.6.2.1</ecNumber>
    </recommendedName>
</protein>
<dbReference type="GO" id="GO:0008270">
    <property type="term" value="F:zinc ion binding"/>
    <property type="evidence" value="ECO:0007669"/>
    <property type="project" value="UniProtKB-KW"/>
</dbReference>
<dbReference type="SMART" id="SM00343">
    <property type="entry name" value="ZnF_C2HC"/>
    <property type="match status" value="1"/>
</dbReference>
<dbReference type="PANTHER" id="PTHR11390:SF21">
    <property type="entry name" value="DNA TOPOISOMERASE 3-ALPHA"/>
    <property type="match status" value="1"/>
</dbReference>
<dbReference type="SMART" id="SM00493">
    <property type="entry name" value="TOPRIM"/>
    <property type="match status" value="1"/>
</dbReference>
<dbReference type="InterPro" id="IPR006171">
    <property type="entry name" value="TOPRIM_dom"/>
</dbReference>
<dbReference type="InterPro" id="IPR013826">
    <property type="entry name" value="Topo_IA_cen_sub3"/>
</dbReference>
<dbReference type="SMART" id="SM00436">
    <property type="entry name" value="TOP1Bc"/>
    <property type="match status" value="1"/>
</dbReference>